<reference evidence="1 2" key="1">
    <citation type="submission" date="2016-04" db="EMBL/GenBank/DDBJ databases">
        <title>Draft genome sequence of freshwater magnetotactic bacteria Magnetospirillum marisnigri SP-1 and Magnetospirillum moscoviense BB-1.</title>
        <authorList>
            <person name="Koziaeva V."/>
            <person name="Dziuba M.V."/>
            <person name="Ivanov T.M."/>
            <person name="Kuznetsov B."/>
            <person name="Grouzdev D.S."/>
        </authorList>
    </citation>
    <scope>NUCLEOTIDE SEQUENCE [LARGE SCALE GENOMIC DNA]</scope>
    <source>
        <strain evidence="1 2">BB-1</strain>
    </source>
</reference>
<evidence type="ECO:0000313" key="1">
    <source>
        <dbReference type="EMBL" id="OAN54259.1"/>
    </source>
</evidence>
<name>A0A178MXL1_9PROT</name>
<proteinExistence type="predicted"/>
<organism evidence="1 2">
    <name type="scientific">Magnetospirillum moscoviense</name>
    <dbReference type="NCBI Taxonomy" id="1437059"/>
    <lineage>
        <taxon>Bacteria</taxon>
        <taxon>Pseudomonadati</taxon>
        <taxon>Pseudomonadota</taxon>
        <taxon>Alphaproteobacteria</taxon>
        <taxon>Rhodospirillales</taxon>
        <taxon>Rhodospirillaceae</taxon>
        <taxon>Magnetospirillum</taxon>
    </lineage>
</organism>
<dbReference type="OrthoDB" id="8435746at2"/>
<evidence type="ECO:0000313" key="2">
    <source>
        <dbReference type="Proteomes" id="UP000078543"/>
    </source>
</evidence>
<dbReference type="AlphaFoldDB" id="A0A178MXL1"/>
<comment type="caution">
    <text evidence="1">The sequence shown here is derived from an EMBL/GenBank/DDBJ whole genome shotgun (WGS) entry which is preliminary data.</text>
</comment>
<protein>
    <submittedName>
        <fullName evidence="1">Uncharacterized protein</fullName>
    </submittedName>
</protein>
<dbReference type="RefSeq" id="WP_068498478.1">
    <property type="nucleotide sequence ID" value="NZ_LWQU01000119.1"/>
</dbReference>
<gene>
    <name evidence="1" type="ORF">A6A05_08805</name>
</gene>
<keyword evidence="2" id="KW-1185">Reference proteome</keyword>
<sequence length="369" mass="41110">MSSATLPPPIDIDADTKKAIIEGLKAVLALLQRAGVVDGQLTYQMLIASPEALDAFITAFIANRAVCDVVVKAADGKPVRDESQALVCGVSLNQIQQLLVRTCAKKMFESEKTEQVVTETVTKKALFGLITKTEQVEVTRMGHDPVEERKLRHLANYIAFGWQLPLLSAYRQHLSYPQIMELGEDVLALRTVEAIAAVGQFPPEMLKKVRAAAGEDFVDILVHRPQAIAGVAVWNRDMYDFYRKLLGDSAWDFFARDKAFFNVVAALDKSSAKIFGDVLCWIAAENLEDLERLNIDKLEVLVTSMRSALGNKLPMVVGNPNFSKDILRKVVDNMLHMNQEKDKLMASFSLTFKAMVPTINEWLAKQPHH</sequence>
<dbReference type="STRING" id="1437059.A6A05_08805"/>
<dbReference type="EMBL" id="LWQU01000119">
    <property type="protein sequence ID" value="OAN54259.1"/>
    <property type="molecule type" value="Genomic_DNA"/>
</dbReference>
<dbReference type="Proteomes" id="UP000078543">
    <property type="component" value="Unassembled WGS sequence"/>
</dbReference>
<accession>A0A178MXL1</accession>